<feature type="transmembrane region" description="Helical" evidence="2">
    <location>
        <begin position="161"/>
        <end position="182"/>
    </location>
</feature>
<evidence type="ECO:0000313" key="3">
    <source>
        <dbReference type="EMBL" id="SNY35246.1"/>
    </source>
</evidence>
<dbReference type="AlphaFoldDB" id="A0A285HKD9"/>
<proteinExistence type="predicted"/>
<evidence type="ECO:0000256" key="2">
    <source>
        <dbReference type="SAM" id="Phobius"/>
    </source>
</evidence>
<feature type="transmembrane region" description="Helical" evidence="2">
    <location>
        <begin position="100"/>
        <end position="118"/>
    </location>
</feature>
<sequence length="312" mass="31712">MTGSEVPRGVRVITLLAWLMVPAGVLLVCAGVLDLTWWASADAGRLTAVMTQIKTEYGVNEPALLRSGDGAVTLIVLGIAALSYGMLAPMIRRGRRGARGWAIGVGSAFFLVAMLGIGSDASQPSYLKDYYETLTWTTQTERIAEIKQLLYPAWYQWFEDFAQGLGALAALAVLVGLSWAAVAHADHFVGLRPGRPGAAATGGEPDEWDAALARIRNSGGIDAVRDDEGRGSSAAGRSGGGGGADGGGAVASAGRNGGRAAGGSMNGGGAGGVGAVGYDDDIDRLYRRPPRPNGNAAGGGTGPGDPEAGKGG</sequence>
<gene>
    <name evidence="3" type="ORF">SAMN05421748_104404</name>
</gene>
<reference evidence="3 4" key="1">
    <citation type="submission" date="2017-09" db="EMBL/GenBank/DDBJ databases">
        <authorList>
            <person name="Ehlers B."/>
            <person name="Leendertz F.H."/>
        </authorList>
    </citation>
    <scope>NUCLEOTIDE SEQUENCE [LARGE SCALE GENOMIC DNA]</scope>
    <source>
        <strain evidence="3 4">CGMCC 4.6857</strain>
    </source>
</reference>
<evidence type="ECO:0000256" key="1">
    <source>
        <dbReference type="SAM" id="MobiDB-lite"/>
    </source>
</evidence>
<protein>
    <submittedName>
        <fullName evidence="3">Uncharacterized protein</fullName>
    </submittedName>
</protein>
<dbReference type="RefSeq" id="WP_143234605.1">
    <property type="nucleotide sequence ID" value="NZ_OBDY01000004.1"/>
</dbReference>
<name>A0A285HKD9_9ACTN</name>
<dbReference type="OrthoDB" id="3298095at2"/>
<keyword evidence="4" id="KW-1185">Reference proteome</keyword>
<feature type="region of interest" description="Disordered" evidence="1">
    <location>
        <begin position="219"/>
        <end position="312"/>
    </location>
</feature>
<keyword evidence="2" id="KW-0812">Transmembrane</keyword>
<feature type="transmembrane region" description="Helical" evidence="2">
    <location>
        <begin position="70"/>
        <end position="88"/>
    </location>
</feature>
<organism evidence="3 4">
    <name type="scientific">Paractinoplanes atraurantiacus</name>
    <dbReference type="NCBI Taxonomy" id="1036182"/>
    <lineage>
        <taxon>Bacteria</taxon>
        <taxon>Bacillati</taxon>
        <taxon>Actinomycetota</taxon>
        <taxon>Actinomycetes</taxon>
        <taxon>Micromonosporales</taxon>
        <taxon>Micromonosporaceae</taxon>
        <taxon>Paractinoplanes</taxon>
    </lineage>
</organism>
<evidence type="ECO:0000313" key="4">
    <source>
        <dbReference type="Proteomes" id="UP000219612"/>
    </source>
</evidence>
<keyword evidence="2" id="KW-1133">Transmembrane helix</keyword>
<feature type="compositionally biased region" description="Gly residues" evidence="1">
    <location>
        <begin position="296"/>
        <end position="312"/>
    </location>
</feature>
<feature type="compositionally biased region" description="Gly residues" evidence="1">
    <location>
        <begin position="237"/>
        <end position="275"/>
    </location>
</feature>
<dbReference type="Proteomes" id="UP000219612">
    <property type="component" value="Unassembled WGS sequence"/>
</dbReference>
<dbReference type="EMBL" id="OBDY01000004">
    <property type="protein sequence ID" value="SNY35246.1"/>
    <property type="molecule type" value="Genomic_DNA"/>
</dbReference>
<feature type="transmembrane region" description="Helical" evidence="2">
    <location>
        <begin position="12"/>
        <end position="33"/>
    </location>
</feature>
<accession>A0A285HKD9</accession>
<keyword evidence="2" id="KW-0472">Membrane</keyword>